<evidence type="ECO:0000313" key="1">
    <source>
        <dbReference type="EMBL" id="MDN7242750.1"/>
    </source>
</evidence>
<dbReference type="InterPro" id="IPR046153">
    <property type="entry name" value="DUF6155"/>
</dbReference>
<accession>A0ABT8N5C9</accession>
<organism evidence="1 2">
    <name type="scientific">Planococcus shixiaomingii</name>
    <dbReference type="NCBI Taxonomy" id="3058393"/>
    <lineage>
        <taxon>Bacteria</taxon>
        <taxon>Bacillati</taxon>
        <taxon>Bacillota</taxon>
        <taxon>Bacilli</taxon>
        <taxon>Bacillales</taxon>
        <taxon>Caryophanaceae</taxon>
        <taxon>Planococcus</taxon>
    </lineage>
</organism>
<reference evidence="1 2" key="1">
    <citation type="submission" date="2023-06" db="EMBL/GenBank/DDBJ databases">
        <title>Novel species in genus Planococcus.</title>
        <authorList>
            <person name="Ning S."/>
        </authorList>
    </citation>
    <scope>NUCLEOTIDE SEQUENCE [LARGE SCALE GENOMIC DNA]</scope>
    <source>
        <strain evidence="1 2">N028</strain>
    </source>
</reference>
<gene>
    <name evidence="1" type="ORF">QWY14_13130</name>
</gene>
<protein>
    <submittedName>
        <fullName evidence="1">DUF6155 family protein</fullName>
    </submittedName>
</protein>
<comment type="caution">
    <text evidence="1">The sequence shown here is derived from an EMBL/GenBank/DDBJ whole genome shotgun (WGS) entry which is preliminary data.</text>
</comment>
<name>A0ABT8N5C9_9BACL</name>
<dbReference type="Pfam" id="PF19652">
    <property type="entry name" value="DUF6155"/>
    <property type="match status" value="1"/>
</dbReference>
<dbReference type="RefSeq" id="WP_301724306.1">
    <property type="nucleotide sequence ID" value="NZ_JAUJWV010000002.1"/>
</dbReference>
<keyword evidence="2" id="KW-1185">Reference proteome</keyword>
<dbReference type="EMBL" id="JAUJWV010000002">
    <property type="protein sequence ID" value="MDN7242750.1"/>
    <property type="molecule type" value="Genomic_DNA"/>
</dbReference>
<dbReference type="Proteomes" id="UP001172055">
    <property type="component" value="Unassembled WGS sequence"/>
</dbReference>
<sequence>MAKLTTNDLKKHLETYERDELMKVIMDLAKMSKKARKHLSDEVKAEEAAHFLYQESKQTITGYVNPGAEGTKPRLSKAKRTVNDFYKSTGNKELTVDLKLHFVEGGTQFAVTQKDLEEKFYSRMVDMYSEIVDECENDELLFHQFNDRLHKILETAAPIENDYPATLTDKYHSISWVEDQEQGVTIQ</sequence>
<proteinExistence type="predicted"/>
<evidence type="ECO:0000313" key="2">
    <source>
        <dbReference type="Proteomes" id="UP001172055"/>
    </source>
</evidence>